<evidence type="ECO:0000313" key="3">
    <source>
        <dbReference type="Proteomes" id="UP001347796"/>
    </source>
</evidence>
<feature type="chain" id="PRO_5042877095" evidence="1">
    <location>
        <begin position="29"/>
        <end position="128"/>
    </location>
</feature>
<sequence length="128" mass="14803">MYIYYRDMAVKNVYVFLLYVICSVTAQCRHIKSEDCCPSNSCPSQLPCSILYNQLGPFDECLIKEANVRHIQPSEVGAEWERRCVNEGLCEENVGACNFIKDTIVHDICYQENRLRVPNTWKIATRCN</sequence>
<dbReference type="EMBL" id="JAZGQO010000006">
    <property type="protein sequence ID" value="KAK6185747.1"/>
    <property type="molecule type" value="Genomic_DNA"/>
</dbReference>
<gene>
    <name evidence="2" type="ORF">SNE40_007910</name>
</gene>
<keyword evidence="1" id="KW-0732">Signal</keyword>
<accession>A0AAN8JUN5</accession>
<evidence type="ECO:0000256" key="1">
    <source>
        <dbReference type="SAM" id="SignalP"/>
    </source>
</evidence>
<reference evidence="2 3" key="1">
    <citation type="submission" date="2024-01" db="EMBL/GenBank/DDBJ databases">
        <title>The genome of the rayed Mediterranean limpet Patella caerulea (Linnaeus, 1758).</title>
        <authorList>
            <person name="Anh-Thu Weber A."/>
            <person name="Halstead-Nussloch G."/>
        </authorList>
    </citation>
    <scope>NUCLEOTIDE SEQUENCE [LARGE SCALE GENOMIC DNA]</scope>
    <source>
        <strain evidence="2">AATW-2023a</strain>
        <tissue evidence="2">Whole specimen</tissue>
    </source>
</reference>
<comment type="caution">
    <text evidence="2">The sequence shown here is derived from an EMBL/GenBank/DDBJ whole genome shotgun (WGS) entry which is preliminary data.</text>
</comment>
<name>A0AAN8JUN5_PATCE</name>
<proteinExistence type="predicted"/>
<dbReference type="Proteomes" id="UP001347796">
    <property type="component" value="Unassembled WGS sequence"/>
</dbReference>
<evidence type="ECO:0000313" key="2">
    <source>
        <dbReference type="EMBL" id="KAK6185747.1"/>
    </source>
</evidence>
<keyword evidence="3" id="KW-1185">Reference proteome</keyword>
<organism evidence="2 3">
    <name type="scientific">Patella caerulea</name>
    <name type="common">Rayed Mediterranean limpet</name>
    <dbReference type="NCBI Taxonomy" id="87958"/>
    <lineage>
        <taxon>Eukaryota</taxon>
        <taxon>Metazoa</taxon>
        <taxon>Spiralia</taxon>
        <taxon>Lophotrochozoa</taxon>
        <taxon>Mollusca</taxon>
        <taxon>Gastropoda</taxon>
        <taxon>Patellogastropoda</taxon>
        <taxon>Patelloidea</taxon>
        <taxon>Patellidae</taxon>
        <taxon>Patella</taxon>
    </lineage>
</organism>
<feature type="signal peptide" evidence="1">
    <location>
        <begin position="1"/>
        <end position="28"/>
    </location>
</feature>
<dbReference type="AlphaFoldDB" id="A0AAN8JUN5"/>
<protein>
    <submittedName>
        <fullName evidence="2">Uncharacterized protein</fullName>
    </submittedName>
</protein>